<keyword evidence="3" id="KW-1185">Reference proteome</keyword>
<dbReference type="EMBL" id="CP087714">
    <property type="protein sequence ID" value="XAT62904.1"/>
    <property type="molecule type" value="Genomic_DNA"/>
</dbReference>
<evidence type="ECO:0000256" key="1">
    <source>
        <dbReference type="ARBA" id="ARBA00022729"/>
    </source>
</evidence>
<dbReference type="SUPFAM" id="SSF48695">
    <property type="entry name" value="Multiheme cytochromes"/>
    <property type="match status" value="1"/>
</dbReference>
<dbReference type="Gene3D" id="1.10.287.3080">
    <property type="match status" value="1"/>
</dbReference>
<dbReference type="GeneID" id="90449321"/>
<dbReference type="PANTHER" id="PTHR35038">
    <property type="entry name" value="DISSIMILATORY SULFITE REDUCTASE SIRA"/>
    <property type="match status" value="1"/>
</dbReference>
<keyword evidence="1" id="KW-0732">Signal</keyword>
<dbReference type="InterPro" id="IPR036280">
    <property type="entry name" value="Multihaem_cyt_sf"/>
</dbReference>
<sequence>MRAATRRFLLIYLTFVLVFLMLRTVIVPPTFGEFTDDYTYRWFRGDSVREIMQYDMKFATKEMCEQCHPEKVEFLNRGKHSTLSCETCHGPSMKHVENPTTYHPEIDTTRELCKLCHEFNPTRPEDFPQKFTDEHGYGLACVECHNPHSPWVFKRGVDNGQ</sequence>
<dbReference type="RefSeq" id="WP_193807846.1">
    <property type="nucleotide sequence ID" value="NZ_CP087714.1"/>
</dbReference>
<evidence type="ECO:0000313" key="2">
    <source>
        <dbReference type="EMBL" id="XAT62904.1"/>
    </source>
</evidence>
<dbReference type="PANTHER" id="PTHR35038:SF8">
    <property type="entry name" value="C-TYPE POLYHEME CYTOCHROME OMCC"/>
    <property type="match status" value="1"/>
</dbReference>
<gene>
    <name evidence="2" type="ORF">LPQ35_06500</name>
</gene>
<protein>
    <submittedName>
        <fullName evidence="2">Cytochrome c3 family protein</fullName>
    </submittedName>
</protein>
<dbReference type="Proteomes" id="UP001492541">
    <property type="component" value="Chromosome"/>
</dbReference>
<reference evidence="2 3" key="1">
    <citation type="submission" date="2021-11" db="EMBL/GenBank/DDBJ databases">
        <title>Whole genome of Geoglobus acetivorans.</title>
        <authorList>
            <person name="Liu D."/>
        </authorList>
    </citation>
    <scope>NUCLEOTIDE SEQUENCE [LARGE SCALE GENOMIC DNA]</scope>
    <source>
        <strain evidence="2 3">SBH6</strain>
    </source>
</reference>
<proteinExistence type="predicted"/>
<name>A0ABZ3H0T2_GEOAI</name>
<evidence type="ECO:0000313" key="3">
    <source>
        <dbReference type="Proteomes" id="UP001492541"/>
    </source>
</evidence>
<dbReference type="InterPro" id="IPR051829">
    <property type="entry name" value="Multiheme_Cytochr_ET"/>
</dbReference>
<organism evidence="2 3">
    <name type="scientific">Geoglobus acetivorans</name>
    <dbReference type="NCBI Taxonomy" id="565033"/>
    <lineage>
        <taxon>Archaea</taxon>
        <taxon>Methanobacteriati</taxon>
        <taxon>Methanobacteriota</taxon>
        <taxon>Archaeoglobi</taxon>
        <taxon>Archaeoglobales</taxon>
        <taxon>Archaeoglobaceae</taxon>
        <taxon>Geoglobus</taxon>
    </lineage>
</organism>
<accession>A0ABZ3H0T2</accession>